<dbReference type="InterPro" id="IPR000055">
    <property type="entry name" value="Restrct_endonuc_typeI_TRD"/>
</dbReference>
<proteinExistence type="inferred from homology"/>
<dbReference type="Proteomes" id="UP000521032">
    <property type="component" value="Unassembled WGS sequence"/>
</dbReference>
<reference evidence="5 6" key="1">
    <citation type="submission" date="2020-07" db="EMBL/GenBank/DDBJ databases">
        <authorList>
            <person name="Criscuolo A."/>
        </authorList>
    </citation>
    <scope>NUCLEOTIDE SEQUENCE [LARGE SCALE GENOMIC DNA]</scope>
    <source>
        <strain evidence="6">CIP 111030</strain>
    </source>
</reference>
<keyword evidence="2" id="KW-0680">Restriction system</keyword>
<dbReference type="InterPro" id="IPR052021">
    <property type="entry name" value="Type-I_RS_S_subunit"/>
</dbReference>
<comment type="similarity">
    <text evidence="1">Belongs to the type-I restriction system S methylase family.</text>
</comment>
<evidence type="ECO:0000259" key="4">
    <source>
        <dbReference type="Pfam" id="PF01420"/>
    </source>
</evidence>
<dbReference type="SUPFAM" id="SSF116734">
    <property type="entry name" value="DNA methylase specificity domain"/>
    <property type="match status" value="2"/>
</dbReference>
<organism evidence="5 6">
    <name type="scientific">Phocicoccus schoeneichii</name>
    <dbReference type="NCBI Taxonomy" id="1812261"/>
    <lineage>
        <taxon>Bacteria</taxon>
        <taxon>Bacillati</taxon>
        <taxon>Bacillota</taxon>
        <taxon>Bacilli</taxon>
        <taxon>Bacillales</taxon>
        <taxon>Salinicoccaceae</taxon>
        <taxon>Phocicoccus</taxon>
    </lineage>
</organism>
<dbReference type="Gene3D" id="3.90.220.20">
    <property type="entry name" value="DNA methylase specificity domains"/>
    <property type="match status" value="2"/>
</dbReference>
<evidence type="ECO:0000313" key="5">
    <source>
        <dbReference type="EMBL" id="CAD2079341.1"/>
    </source>
</evidence>
<feature type="domain" description="Type I restriction modification DNA specificity" evidence="4">
    <location>
        <begin position="3"/>
        <end position="158"/>
    </location>
</feature>
<sequence>MRFEDYKLGEISTFKYGKMPKKDRIKVKGYPIYTGYKVSGYYDEYMYETEQLIVVARGVGGTGDVKLAPEKSYITNLSIIVELDKKKADKTYMMYYLNSLKLRYLDTGSAQSQITIKDLTNLKVRIPCLKEQKKVAQTLNKLFEKIELNNSIIANLEELAQTLFKHWFVDFEFPNEEGKPYKSSGGKMVESELGMIPEGWDVKTLKDLIEIIDNRGKTPPLVNYSEYPIIDVKALSGDSRVINYGMCTKYVNKNTYDNWFRKGHPQRYDILFSTVGSIASMKMFFEGNFGTIAQNVVALRSIAINPFYLYQYLIYQQEEIKQLNIGSVQPSIKVTHFIKKKILVPNKELYNKFNNTISILSLYINSINKENVKLMNVRDTLLPKLLSGEIELPDDMEVTDDVPIS</sequence>
<dbReference type="CDD" id="cd17266">
    <property type="entry name" value="RMtype1_S_Sau1132ORF3780P-TRD2-CR2_like"/>
    <property type="match status" value="1"/>
</dbReference>
<feature type="domain" description="Type I restriction modification DNA specificity" evidence="4">
    <location>
        <begin position="197"/>
        <end position="349"/>
    </location>
</feature>
<keyword evidence="3" id="KW-0238">DNA-binding</keyword>
<accession>A0A6V7RLX4</accession>
<evidence type="ECO:0000256" key="2">
    <source>
        <dbReference type="ARBA" id="ARBA00022747"/>
    </source>
</evidence>
<dbReference type="GO" id="GO:0009307">
    <property type="term" value="P:DNA restriction-modification system"/>
    <property type="evidence" value="ECO:0007669"/>
    <property type="project" value="UniProtKB-KW"/>
</dbReference>
<dbReference type="InterPro" id="IPR044946">
    <property type="entry name" value="Restrct_endonuc_typeI_TRD_sf"/>
</dbReference>
<dbReference type="PANTHER" id="PTHR30408">
    <property type="entry name" value="TYPE-1 RESTRICTION ENZYME ECOKI SPECIFICITY PROTEIN"/>
    <property type="match status" value="1"/>
</dbReference>
<protein>
    <recommendedName>
        <fullName evidence="4">Type I restriction modification DNA specificity domain-containing protein</fullName>
    </recommendedName>
</protein>
<name>A0A6V7RLX4_9BACL</name>
<dbReference type="RefSeq" id="WP_186088424.1">
    <property type="nucleotide sequence ID" value="NZ_BMDB01000004.1"/>
</dbReference>
<evidence type="ECO:0000256" key="1">
    <source>
        <dbReference type="ARBA" id="ARBA00010923"/>
    </source>
</evidence>
<gene>
    <name evidence="5" type="ORF">JEOSCH030_01612</name>
</gene>
<dbReference type="AlphaFoldDB" id="A0A6V7RLX4"/>
<dbReference type="Pfam" id="PF01420">
    <property type="entry name" value="Methylase_S"/>
    <property type="match status" value="2"/>
</dbReference>
<keyword evidence="6" id="KW-1185">Reference proteome</keyword>
<evidence type="ECO:0000256" key="3">
    <source>
        <dbReference type="ARBA" id="ARBA00023125"/>
    </source>
</evidence>
<dbReference type="EMBL" id="CAJEWE010000011">
    <property type="protein sequence ID" value="CAD2079341.1"/>
    <property type="molecule type" value="Genomic_DNA"/>
</dbReference>
<evidence type="ECO:0000313" key="6">
    <source>
        <dbReference type="Proteomes" id="UP000521032"/>
    </source>
</evidence>
<comment type="caution">
    <text evidence="5">The sequence shown here is derived from an EMBL/GenBank/DDBJ whole genome shotgun (WGS) entry which is preliminary data.</text>
</comment>
<dbReference type="PANTHER" id="PTHR30408:SF12">
    <property type="entry name" value="TYPE I RESTRICTION ENZYME MJAVIII SPECIFICITY SUBUNIT"/>
    <property type="match status" value="1"/>
</dbReference>
<dbReference type="GO" id="GO:0003677">
    <property type="term" value="F:DNA binding"/>
    <property type="evidence" value="ECO:0007669"/>
    <property type="project" value="UniProtKB-KW"/>
</dbReference>